<feature type="non-terminal residue" evidence="1">
    <location>
        <position position="150"/>
    </location>
</feature>
<sequence length="150" mass="17310">FFSVELTNIANSINTCTKSALKWLAKNSPKTPSLEIDHLKSICQRYLGNEIWYKLKCEKDKRTETVLKSLHKLVACYNAAVDKLTQVITDEDLFNYPSFPLEFDQYLDKMSPYPKPYEFIPSNVKQSDNTIAIINIMQKLKLPDPNNAFL</sequence>
<evidence type="ECO:0000313" key="1">
    <source>
        <dbReference type="EMBL" id="JAA77775.1"/>
    </source>
</evidence>
<name>S4NVY8_9NEOP</name>
<reference evidence="1" key="1">
    <citation type="journal article" date="2013" name="BMC Genomics">
        <title>Unscrambling butterfly oogenesis.</title>
        <authorList>
            <person name="Carter J.M."/>
            <person name="Baker S.C."/>
            <person name="Pink R."/>
            <person name="Carter D.R."/>
            <person name="Collins A."/>
            <person name="Tomlin J."/>
            <person name="Gibbs M."/>
            <person name="Breuker C.J."/>
        </authorList>
    </citation>
    <scope>NUCLEOTIDE SEQUENCE</scope>
    <source>
        <tissue evidence="1">Ovary</tissue>
    </source>
</reference>
<organism evidence="1">
    <name type="scientific">Pararge aegeria</name>
    <name type="common">speckled wood butterfly</name>
    <dbReference type="NCBI Taxonomy" id="116150"/>
    <lineage>
        <taxon>Eukaryota</taxon>
        <taxon>Metazoa</taxon>
        <taxon>Ecdysozoa</taxon>
        <taxon>Arthropoda</taxon>
        <taxon>Hexapoda</taxon>
        <taxon>Insecta</taxon>
        <taxon>Pterygota</taxon>
        <taxon>Neoptera</taxon>
        <taxon>Endopterygota</taxon>
        <taxon>Lepidoptera</taxon>
        <taxon>Glossata</taxon>
        <taxon>Ditrysia</taxon>
        <taxon>Papilionoidea</taxon>
        <taxon>Nymphalidae</taxon>
        <taxon>Satyrinae</taxon>
        <taxon>Satyrini</taxon>
        <taxon>Parargina</taxon>
        <taxon>Pararge</taxon>
    </lineage>
</organism>
<protein>
    <submittedName>
        <fullName evidence="1">Protein xmas-2</fullName>
    </submittedName>
</protein>
<dbReference type="EMBL" id="GAIX01014785">
    <property type="protein sequence ID" value="JAA77775.1"/>
    <property type="molecule type" value="Transcribed_RNA"/>
</dbReference>
<reference evidence="1" key="2">
    <citation type="submission" date="2013-05" db="EMBL/GenBank/DDBJ databases">
        <authorList>
            <person name="Carter J.-M."/>
            <person name="Baker S.C."/>
            <person name="Pink R."/>
            <person name="Carter D.R.F."/>
            <person name="Collins A."/>
            <person name="Tomlin J."/>
            <person name="Gibbs M."/>
            <person name="Breuker C.J."/>
        </authorList>
    </citation>
    <scope>NUCLEOTIDE SEQUENCE</scope>
    <source>
        <tissue evidence="1">Ovary</tissue>
    </source>
</reference>
<proteinExistence type="predicted"/>
<feature type="non-terminal residue" evidence="1">
    <location>
        <position position="1"/>
    </location>
</feature>
<dbReference type="AlphaFoldDB" id="S4NVY8"/>
<accession>S4NVY8</accession>